<proteinExistence type="predicted"/>
<keyword evidence="1" id="KW-1133">Transmembrane helix</keyword>
<name>A0ABS1CTB8_9PROT</name>
<protein>
    <recommendedName>
        <fullName evidence="4">Lipoprotein</fullName>
    </recommendedName>
</protein>
<feature type="transmembrane region" description="Helical" evidence="1">
    <location>
        <begin position="59"/>
        <end position="85"/>
    </location>
</feature>
<gene>
    <name evidence="2" type="ORF">CKO45_05120</name>
</gene>
<dbReference type="EMBL" id="NRSG01000022">
    <property type="protein sequence ID" value="MBK1657609.1"/>
    <property type="molecule type" value="Genomic_DNA"/>
</dbReference>
<evidence type="ECO:0000256" key="1">
    <source>
        <dbReference type="SAM" id="Phobius"/>
    </source>
</evidence>
<evidence type="ECO:0008006" key="4">
    <source>
        <dbReference type="Google" id="ProtNLM"/>
    </source>
</evidence>
<organism evidence="2 3">
    <name type="scientific">Paracraurococcus ruber</name>
    <dbReference type="NCBI Taxonomy" id="77675"/>
    <lineage>
        <taxon>Bacteria</taxon>
        <taxon>Pseudomonadati</taxon>
        <taxon>Pseudomonadota</taxon>
        <taxon>Alphaproteobacteria</taxon>
        <taxon>Acetobacterales</taxon>
        <taxon>Roseomonadaceae</taxon>
        <taxon>Paracraurococcus</taxon>
    </lineage>
</organism>
<dbReference type="RefSeq" id="WP_133218875.1">
    <property type="nucleotide sequence ID" value="NZ_NRSG01000022.1"/>
</dbReference>
<keyword evidence="1" id="KW-0472">Membrane</keyword>
<reference evidence="2 3" key="1">
    <citation type="journal article" date="2020" name="Microorganisms">
        <title>Osmotic Adaptation and Compatible Solute Biosynthesis of Phototrophic Bacteria as Revealed from Genome Analyses.</title>
        <authorList>
            <person name="Imhoff J.F."/>
            <person name="Rahn T."/>
            <person name="Kunzel S."/>
            <person name="Keller A."/>
            <person name="Neulinger S.C."/>
        </authorList>
    </citation>
    <scope>NUCLEOTIDE SEQUENCE [LARGE SCALE GENOMIC DNA]</scope>
    <source>
        <strain evidence="2 3">DSM 15382</strain>
    </source>
</reference>
<keyword evidence="3" id="KW-1185">Reference proteome</keyword>
<dbReference type="Proteomes" id="UP000697995">
    <property type="component" value="Unassembled WGS sequence"/>
</dbReference>
<comment type="caution">
    <text evidence="2">The sequence shown here is derived from an EMBL/GenBank/DDBJ whole genome shotgun (WGS) entry which is preliminary data.</text>
</comment>
<feature type="transmembrane region" description="Helical" evidence="1">
    <location>
        <begin position="22"/>
        <end position="47"/>
    </location>
</feature>
<accession>A0ABS1CTB8</accession>
<keyword evidence="1" id="KW-0812">Transmembrane</keyword>
<sequence length="104" mass="10697">MTGPVVVVGRERRGPVGRAVKGVFLSFQVLMLLGALATCTLVGPFVANADPEVALGAGLFAAQALGTIWLLWPLGTLALGLLLLLTRGRRRVVTLPAPPAGGLT</sequence>
<evidence type="ECO:0000313" key="3">
    <source>
        <dbReference type="Proteomes" id="UP000697995"/>
    </source>
</evidence>
<evidence type="ECO:0000313" key="2">
    <source>
        <dbReference type="EMBL" id="MBK1657609.1"/>
    </source>
</evidence>